<feature type="transmembrane region" description="Helical" evidence="1">
    <location>
        <begin position="21"/>
        <end position="41"/>
    </location>
</feature>
<name>A0A0C9T6L8_PLICR</name>
<evidence type="ECO:0000313" key="3">
    <source>
        <dbReference type="Proteomes" id="UP000053263"/>
    </source>
</evidence>
<accession>A0A0C9T6L8</accession>
<evidence type="ECO:0000313" key="2">
    <source>
        <dbReference type="EMBL" id="KII84984.1"/>
    </source>
</evidence>
<organism evidence="2 3">
    <name type="scientific">Plicaturopsis crispa FD-325 SS-3</name>
    <dbReference type="NCBI Taxonomy" id="944288"/>
    <lineage>
        <taxon>Eukaryota</taxon>
        <taxon>Fungi</taxon>
        <taxon>Dikarya</taxon>
        <taxon>Basidiomycota</taxon>
        <taxon>Agaricomycotina</taxon>
        <taxon>Agaricomycetes</taxon>
        <taxon>Agaricomycetidae</taxon>
        <taxon>Amylocorticiales</taxon>
        <taxon>Amylocorticiaceae</taxon>
        <taxon>Plicatura</taxon>
        <taxon>Plicaturopsis crispa</taxon>
    </lineage>
</organism>
<keyword evidence="1" id="KW-0812">Transmembrane</keyword>
<protein>
    <submittedName>
        <fullName evidence="2">Uncharacterized protein</fullName>
    </submittedName>
</protein>
<gene>
    <name evidence="2" type="ORF">PLICRDRAFT_350140</name>
</gene>
<dbReference type="Proteomes" id="UP000053263">
    <property type="component" value="Unassembled WGS sequence"/>
</dbReference>
<sequence length="115" mass="13218">MRRHLRAARCTTRRRGRGDAYGYRLLLVCYFVSPTVSRGVVLGSRRRRLTRLATLGPGLSQDFPMYLSERSTDSDRPDGCDRCRGCASMCTGLRHFDRSIVPRFDGVRFVRDQMI</sequence>
<dbReference type="EMBL" id="KN832569">
    <property type="protein sequence ID" value="KII84984.1"/>
    <property type="molecule type" value="Genomic_DNA"/>
</dbReference>
<reference evidence="2 3" key="1">
    <citation type="submission" date="2014-06" db="EMBL/GenBank/DDBJ databases">
        <title>Evolutionary Origins and Diversification of the Mycorrhizal Mutualists.</title>
        <authorList>
            <consortium name="DOE Joint Genome Institute"/>
            <consortium name="Mycorrhizal Genomics Consortium"/>
            <person name="Kohler A."/>
            <person name="Kuo A."/>
            <person name="Nagy L.G."/>
            <person name="Floudas D."/>
            <person name="Copeland A."/>
            <person name="Barry K.W."/>
            <person name="Cichocki N."/>
            <person name="Veneault-Fourrey C."/>
            <person name="LaButti K."/>
            <person name="Lindquist E.A."/>
            <person name="Lipzen A."/>
            <person name="Lundell T."/>
            <person name="Morin E."/>
            <person name="Murat C."/>
            <person name="Riley R."/>
            <person name="Ohm R."/>
            <person name="Sun H."/>
            <person name="Tunlid A."/>
            <person name="Henrissat B."/>
            <person name="Grigoriev I.V."/>
            <person name="Hibbett D.S."/>
            <person name="Martin F."/>
        </authorList>
    </citation>
    <scope>NUCLEOTIDE SEQUENCE [LARGE SCALE GENOMIC DNA]</scope>
    <source>
        <strain evidence="2 3">FD-325 SS-3</strain>
    </source>
</reference>
<keyword evidence="1" id="KW-0472">Membrane</keyword>
<keyword evidence="3" id="KW-1185">Reference proteome</keyword>
<dbReference type="HOGENOM" id="CLU_2110016_0_0_1"/>
<keyword evidence="1" id="KW-1133">Transmembrane helix</keyword>
<dbReference type="AlphaFoldDB" id="A0A0C9T6L8"/>
<proteinExistence type="predicted"/>
<evidence type="ECO:0000256" key="1">
    <source>
        <dbReference type="SAM" id="Phobius"/>
    </source>
</evidence>